<reference evidence="2" key="1">
    <citation type="journal article" date="2019" name="Int. J. Syst. Evol. Microbiol.">
        <title>The Global Catalogue of Microorganisms (GCM) 10K type strain sequencing project: providing services to taxonomists for standard genome sequencing and annotation.</title>
        <authorList>
            <consortium name="The Broad Institute Genomics Platform"/>
            <consortium name="The Broad Institute Genome Sequencing Center for Infectious Disease"/>
            <person name="Wu L."/>
            <person name="Ma J."/>
        </authorList>
    </citation>
    <scope>NUCLEOTIDE SEQUENCE [LARGE SCALE GENOMIC DNA]</scope>
    <source>
        <strain evidence="2">JCM 17666</strain>
    </source>
</reference>
<evidence type="ECO:0000313" key="2">
    <source>
        <dbReference type="Proteomes" id="UP001501671"/>
    </source>
</evidence>
<keyword evidence="2" id="KW-1185">Reference proteome</keyword>
<dbReference type="RefSeq" id="WP_345252237.1">
    <property type="nucleotide sequence ID" value="NZ_BAABFO010000036.1"/>
</dbReference>
<dbReference type="EMBL" id="BAABFO010000036">
    <property type="protein sequence ID" value="GAA4342989.1"/>
    <property type="molecule type" value="Genomic_DNA"/>
</dbReference>
<dbReference type="Pfam" id="PF12869">
    <property type="entry name" value="tRNA_anti-like"/>
    <property type="match status" value="1"/>
</dbReference>
<comment type="caution">
    <text evidence="1">The sequence shown here is derived from an EMBL/GenBank/DDBJ whole genome shotgun (WGS) entry which is preliminary data.</text>
</comment>
<gene>
    <name evidence="1" type="ORF">GCM10023144_45510</name>
</gene>
<protein>
    <recommendedName>
        <fullName evidence="3">Lipoprotein</fullName>
    </recommendedName>
</protein>
<sequence length="154" mass="15727">MPRRFACLSAVLCACVLLEGCPSGGRDAPAAPDTPALYDAELLYADYRENPGAADRRYAGRVFTVTGRMQRVVPAAGGAVEMDLKAADPAAPVRAQLAPMQACAAGTPCAAADAVAPLMRGAKVYLRCTGGGPGARVPTLLDCVLADPPARKAG</sequence>
<evidence type="ECO:0000313" key="1">
    <source>
        <dbReference type="EMBL" id="GAA4342989.1"/>
    </source>
</evidence>
<accession>A0ABP8HR79</accession>
<dbReference type="PROSITE" id="PS51257">
    <property type="entry name" value="PROKAR_LIPOPROTEIN"/>
    <property type="match status" value="1"/>
</dbReference>
<name>A0ABP8HR79_9BURK</name>
<organism evidence="1 2">
    <name type="scientific">Pigmentiphaga soli</name>
    <dbReference type="NCBI Taxonomy" id="1007095"/>
    <lineage>
        <taxon>Bacteria</taxon>
        <taxon>Pseudomonadati</taxon>
        <taxon>Pseudomonadota</taxon>
        <taxon>Betaproteobacteria</taxon>
        <taxon>Burkholderiales</taxon>
        <taxon>Alcaligenaceae</taxon>
        <taxon>Pigmentiphaga</taxon>
    </lineage>
</organism>
<dbReference type="InterPro" id="IPR024422">
    <property type="entry name" value="Protein_unknown_function_OB"/>
</dbReference>
<proteinExistence type="predicted"/>
<dbReference type="Proteomes" id="UP001501671">
    <property type="component" value="Unassembled WGS sequence"/>
</dbReference>
<evidence type="ECO:0008006" key="3">
    <source>
        <dbReference type="Google" id="ProtNLM"/>
    </source>
</evidence>